<organism evidence="3">
    <name type="scientific">Onchocerca flexuosa</name>
    <dbReference type="NCBI Taxonomy" id="387005"/>
    <lineage>
        <taxon>Eukaryota</taxon>
        <taxon>Metazoa</taxon>
        <taxon>Ecdysozoa</taxon>
        <taxon>Nematoda</taxon>
        <taxon>Chromadorea</taxon>
        <taxon>Rhabditida</taxon>
        <taxon>Spirurina</taxon>
        <taxon>Spiruromorpha</taxon>
        <taxon>Filarioidea</taxon>
        <taxon>Onchocercidae</taxon>
        <taxon>Onchocerca</taxon>
    </lineage>
</organism>
<reference evidence="1 2" key="2">
    <citation type="submission" date="2018-11" db="EMBL/GenBank/DDBJ databases">
        <authorList>
            <consortium name="Pathogen Informatics"/>
        </authorList>
    </citation>
    <scope>NUCLEOTIDE SEQUENCE [LARGE SCALE GENOMIC DNA]</scope>
</reference>
<dbReference type="WBParaSite" id="OFLC_0001354301-mRNA-1">
    <property type="protein sequence ID" value="OFLC_0001354301-mRNA-1"/>
    <property type="gene ID" value="OFLC_0001354301"/>
</dbReference>
<reference evidence="3" key="1">
    <citation type="submission" date="2016-06" db="UniProtKB">
        <authorList>
            <consortium name="WormBaseParasite"/>
        </authorList>
    </citation>
    <scope>IDENTIFICATION</scope>
</reference>
<evidence type="ECO:0000313" key="2">
    <source>
        <dbReference type="Proteomes" id="UP000267606"/>
    </source>
</evidence>
<gene>
    <name evidence="1" type="ORF">OFLC_LOCUS13542</name>
</gene>
<evidence type="ECO:0000313" key="3">
    <source>
        <dbReference type="WBParaSite" id="OFLC_0001354301-mRNA-1"/>
    </source>
</evidence>
<evidence type="ECO:0000313" key="1">
    <source>
        <dbReference type="EMBL" id="VDP14025.1"/>
    </source>
</evidence>
<dbReference type="AlphaFoldDB" id="A0A183I1D0"/>
<keyword evidence="2" id="KW-1185">Reference proteome</keyword>
<accession>A0A183I1D0</accession>
<dbReference type="Proteomes" id="UP000267606">
    <property type="component" value="Unassembled WGS sequence"/>
</dbReference>
<name>A0A183I1D0_9BILA</name>
<proteinExistence type="predicted"/>
<protein>
    <submittedName>
        <fullName evidence="1 3">Uncharacterized protein</fullName>
    </submittedName>
</protein>
<dbReference type="EMBL" id="UZAJ01040256">
    <property type="protein sequence ID" value="VDP14025.1"/>
    <property type="molecule type" value="Genomic_DNA"/>
</dbReference>
<sequence>MTITMLNKHRLPLHVHARDHQLNPKNSVLHLSIIIIGLNRQNVIGLQNVIIIIQGIREMKGDERGRSGEQKKTDVIELEVEMVDAKLLRRIE</sequence>